<evidence type="ECO:0000256" key="6">
    <source>
        <dbReference type="ARBA" id="ARBA00023145"/>
    </source>
</evidence>
<evidence type="ECO:0000256" key="5">
    <source>
        <dbReference type="ARBA" id="ARBA00022825"/>
    </source>
</evidence>
<sequence>MARDLHIDEAAARRRLAAENEAARTEAAVVPTLGRTYAGSWFDPGSGKLVVNLTDATMAASVRRGGALPRILPNGHGLTELNAIKTELDELAESEPSAVAGVRSWGVDPVTGRVVVTTLAGRERGQLAKRALAHGGAVRFETTTAPAVATEWADGGEGIQSGNTPCSLGFNARLTYSDLPGVSDPVIISAGHCATAAEAYGFGNARYEEPTKTSTILGRWWLVNRDHDWGVIGSIRTDYWSQGPWISLHTPFDGVLIVHGTQQRPIGSSICKSGFRTGITCGVIRNRGESVYQTDQHRTVYNLTRDTTCTRPGDSGGPRYTADGEAQGITSTSAPVSPTDDRCLQDIGQENRSWYVEITYIQGYTGARVTTG</sequence>
<dbReference type="RefSeq" id="WP_179836854.1">
    <property type="nucleotide sequence ID" value="NZ_BMRD01000017.1"/>
</dbReference>
<evidence type="ECO:0000313" key="11">
    <source>
        <dbReference type="EMBL" id="NYE16292.1"/>
    </source>
</evidence>
<keyword evidence="4 11" id="KW-0378">Hydrolase</keyword>
<evidence type="ECO:0000259" key="9">
    <source>
        <dbReference type="Pfam" id="PF00089"/>
    </source>
</evidence>
<comment type="caution">
    <text evidence="11">The sequence shown here is derived from an EMBL/GenBank/DDBJ whole genome shotgun (WGS) entry which is preliminary data.</text>
</comment>
<evidence type="ECO:0000313" key="12">
    <source>
        <dbReference type="Proteomes" id="UP000591272"/>
    </source>
</evidence>
<dbReference type="InterPro" id="IPR001316">
    <property type="entry name" value="Pept_S1A_streptogrisin"/>
</dbReference>
<evidence type="ECO:0000256" key="7">
    <source>
        <dbReference type="ARBA" id="ARBA00023157"/>
    </source>
</evidence>
<reference evidence="11 12" key="1">
    <citation type="submission" date="2020-07" db="EMBL/GenBank/DDBJ databases">
        <title>Sequencing the genomes of 1000 actinobacteria strains.</title>
        <authorList>
            <person name="Klenk H.-P."/>
        </authorList>
    </citation>
    <scope>NUCLEOTIDE SEQUENCE [LARGE SCALE GENOMIC DNA]</scope>
    <source>
        <strain evidence="11 12">DSM 43461</strain>
    </source>
</reference>
<dbReference type="InterPro" id="IPR004236">
    <property type="entry name" value="Pept_S1_alpha_lytic"/>
</dbReference>
<dbReference type="Gene3D" id="2.40.10.10">
    <property type="entry name" value="Trypsin-like serine proteases"/>
    <property type="match status" value="2"/>
</dbReference>
<accession>A0A7Y9GGY5</accession>
<evidence type="ECO:0000256" key="4">
    <source>
        <dbReference type="ARBA" id="ARBA00022801"/>
    </source>
</evidence>
<dbReference type="GO" id="GO:0005576">
    <property type="term" value="C:extracellular region"/>
    <property type="evidence" value="ECO:0007669"/>
    <property type="project" value="InterPro"/>
</dbReference>
<evidence type="ECO:0000256" key="3">
    <source>
        <dbReference type="ARBA" id="ARBA00022729"/>
    </source>
</evidence>
<dbReference type="Pfam" id="PF00089">
    <property type="entry name" value="Trypsin"/>
    <property type="match status" value="1"/>
</dbReference>
<dbReference type="AlphaFoldDB" id="A0A7Y9GGY5"/>
<evidence type="ECO:0000256" key="8">
    <source>
        <dbReference type="SAM" id="MobiDB-lite"/>
    </source>
</evidence>
<keyword evidence="5" id="KW-0720">Serine protease</keyword>
<keyword evidence="6" id="KW-0865">Zymogen</keyword>
<feature type="domain" description="Peptidase S1A alpha-lytic prodomain" evidence="10">
    <location>
        <begin position="76"/>
        <end position="125"/>
    </location>
</feature>
<dbReference type="PRINTS" id="PR00861">
    <property type="entry name" value="ALYTICPTASE"/>
</dbReference>
<keyword evidence="7" id="KW-1015">Disulfide bond</keyword>
<gene>
    <name evidence="11" type="ORF">BJ999_006588</name>
</gene>
<comment type="similarity">
    <text evidence="1">Belongs to the peptidase S1 family.</text>
</comment>
<dbReference type="Gene3D" id="3.30.300.50">
    <property type="match status" value="2"/>
</dbReference>
<dbReference type="InterPro" id="IPR001254">
    <property type="entry name" value="Trypsin_dom"/>
</dbReference>
<dbReference type="Pfam" id="PF02983">
    <property type="entry name" value="Pro_Al_protease"/>
    <property type="match status" value="1"/>
</dbReference>
<protein>
    <submittedName>
        <fullName evidence="11">Streptogrisin C</fullName>
        <ecNumber evidence="11">3.4.21.-</ecNumber>
    </submittedName>
</protein>
<feature type="domain" description="Peptidase S1" evidence="9">
    <location>
        <begin position="182"/>
        <end position="333"/>
    </location>
</feature>
<keyword evidence="3" id="KW-0732">Signal</keyword>
<evidence type="ECO:0000256" key="2">
    <source>
        <dbReference type="ARBA" id="ARBA00022670"/>
    </source>
</evidence>
<dbReference type="InterPro" id="IPR035070">
    <property type="entry name" value="Streptogrisin_prodomain"/>
</dbReference>
<dbReference type="InterPro" id="IPR009003">
    <property type="entry name" value="Peptidase_S1_PA"/>
</dbReference>
<keyword evidence="2" id="KW-0645">Protease</keyword>
<keyword evidence="12" id="KW-1185">Reference proteome</keyword>
<dbReference type="EMBL" id="JACCBT010000001">
    <property type="protein sequence ID" value="NYE16292.1"/>
    <property type="molecule type" value="Genomic_DNA"/>
</dbReference>
<dbReference type="CDD" id="cd21112">
    <property type="entry name" value="alphaLP-like"/>
    <property type="match status" value="1"/>
</dbReference>
<evidence type="ECO:0000256" key="1">
    <source>
        <dbReference type="ARBA" id="ARBA00007664"/>
    </source>
</evidence>
<evidence type="ECO:0000259" key="10">
    <source>
        <dbReference type="Pfam" id="PF02983"/>
    </source>
</evidence>
<dbReference type="SUPFAM" id="SSF50494">
    <property type="entry name" value="Trypsin-like serine proteases"/>
    <property type="match status" value="1"/>
</dbReference>
<dbReference type="InterPro" id="IPR043504">
    <property type="entry name" value="Peptidase_S1_PA_chymotrypsin"/>
</dbReference>
<feature type="region of interest" description="Disordered" evidence="8">
    <location>
        <begin position="311"/>
        <end position="339"/>
    </location>
</feature>
<proteinExistence type="inferred from homology"/>
<dbReference type="Proteomes" id="UP000591272">
    <property type="component" value="Unassembled WGS sequence"/>
</dbReference>
<dbReference type="GO" id="GO:0004252">
    <property type="term" value="F:serine-type endopeptidase activity"/>
    <property type="evidence" value="ECO:0007669"/>
    <property type="project" value="InterPro"/>
</dbReference>
<organism evidence="11 12">
    <name type="scientific">Actinomadura citrea</name>
    <dbReference type="NCBI Taxonomy" id="46158"/>
    <lineage>
        <taxon>Bacteria</taxon>
        <taxon>Bacillati</taxon>
        <taxon>Actinomycetota</taxon>
        <taxon>Actinomycetes</taxon>
        <taxon>Streptosporangiales</taxon>
        <taxon>Thermomonosporaceae</taxon>
        <taxon>Actinomadura</taxon>
    </lineage>
</organism>
<dbReference type="EC" id="3.4.21.-" evidence="11"/>
<dbReference type="GO" id="GO:0006508">
    <property type="term" value="P:proteolysis"/>
    <property type="evidence" value="ECO:0007669"/>
    <property type="project" value="UniProtKB-KW"/>
</dbReference>
<name>A0A7Y9GGY5_9ACTN</name>